<dbReference type="Gene3D" id="3.90.550.60">
    <property type="match status" value="1"/>
</dbReference>
<feature type="domain" description="Galactofuranosyltransferase GlfT2 N-terminal" evidence="2">
    <location>
        <begin position="7"/>
        <end position="136"/>
    </location>
</feature>
<reference evidence="3 4" key="1">
    <citation type="submission" date="2018-03" db="EMBL/GenBank/DDBJ databases">
        <title>Genomic Encyclopedia of Archaeal and Bacterial Type Strains, Phase II (KMG-II): from individual species to whole genera.</title>
        <authorList>
            <person name="Goeker M."/>
        </authorList>
    </citation>
    <scope>NUCLEOTIDE SEQUENCE [LARGE SCALE GENOMIC DNA]</scope>
    <source>
        <strain evidence="3 4">DSM 100212</strain>
    </source>
</reference>
<evidence type="ECO:0000259" key="2">
    <source>
        <dbReference type="Pfam" id="PF17994"/>
    </source>
</evidence>
<dbReference type="GO" id="GO:0016740">
    <property type="term" value="F:transferase activity"/>
    <property type="evidence" value="ECO:0007669"/>
    <property type="project" value="UniProtKB-KW"/>
</dbReference>
<feature type="domain" description="Glycosyltransferase 2-like" evidence="1">
    <location>
        <begin position="156"/>
        <end position="256"/>
    </location>
</feature>
<dbReference type="RefSeq" id="WP_170107989.1">
    <property type="nucleotide sequence ID" value="NZ_PVTQ01000003.1"/>
</dbReference>
<evidence type="ECO:0000259" key="1">
    <source>
        <dbReference type="Pfam" id="PF00535"/>
    </source>
</evidence>
<dbReference type="InterPro" id="IPR040492">
    <property type="entry name" value="GlfT2_N"/>
</dbReference>
<protein>
    <submittedName>
        <fullName evidence="3">GT2 family glycosyltransferase</fullName>
    </submittedName>
</protein>
<proteinExistence type="predicted"/>
<comment type="caution">
    <text evidence="3">The sequence shown here is derived from an EMBL/GenBank/DDBJ whole genome shotgun (WGS) entry which is preliminary data.</text>
</comment>
<organism evidence="3 4">
    <name type="scientific">Donghicola tyrosinivorans</name>
    <dbReference type="NCBI Taxonomy" id="1652492"/>
    <lineage>
        <taxon>Bacteria</taxon>
        <taxon>Pseudomonadati</taxon>
        <taxon>Pseudomonadota</taxon>
        <taxon>Alphaproteobacteria</taxon>
        <taxon>Rhodobacterales</taxon>
        <taxon>Roseobacteraceae</taxon>
        <taxon>Donghicola</taxon>
    </lineage>
</organism>
<dbReference type="Pfam" id="PF17994">
    <property type="entry name" value="Glft2_N"/>
    <property type="match status" value="1"/>
</dbReference>
<dbReference type="Proteomes" id="UP000238392">
    <property type="component" value="Unassembled WGS sequence"/>
</dbReference>
<name>A0A2T0WXS8_9RHOB</name>
<dbReference type="SUPFAM" id="SSF53448">
    <property type="entry name" value="Nucleotide-diphospho-sugar transferases"/>
    <property type="match status" value="1"/>
</dbReference>
<dbReference type="AlphaFoldDB" id="A0A2T0WXS8"/>
<dbReference type="Pfam" id="PF00535">
    <property type="entry name" value="Glycos_transf_2"/>
    <property type="match status" value="1"/>
</dbReference>
<accession>A0A2T0WXS8</accession>
<evidence type="ECO:0000313" key="3">
    <source>
        <dbReference type="EMBL" id="PRY91513.1"/>
    </source>
</evidence>
<gene>
    <name evidence="3" type="ORF">CLV74_10397</name>
</gene>
<keyword evidence="4" id="KW-1185">Reference proteome</keyword>
<dbReference type="InterPro" id="IPR029044">
    <property type="entry name" value="Nucleotide-diphossugar_trans"/>
</dbReference>
<dbReference type="EMBL" id="PVTQ01000003">
    <property type="protein sequence ID" value="PRY91513.1"/>
    <property type="molecule type" value="Genomic_DNA"/>
</dbReference>
<evidence type="ECO:0000313" key="4">
    <source>
        <dbReference type="Proteomes" id="UP000238392"/>
    </source>
</evidence>
<dbReference type="InterPro" id="IPR001173">
    <property type="entry name" value="Glyco_trans_2-like"/>
</dbReference>
<keyword evidence="3" id="KW-0808">Transferase</keyword>
<sequence length="592" mass="68256">MIVLQNFMLPEPGICTEQDLYFRRHGPVAFSQTARTLELKEGAVVSFNTYFNALSIGKWQNDCDLDDLYLEITGSGRVEIKVFHAQPHESWELLNNETTTLEDSVPLLLDLSVFKEDTPRGMIYAEVRALEEDVLVSGHRYITRTPARQEPKLAISITTFKREEEVRRTVSRLDAFIAAHPDGNNMHVQVVDNGQSAEIAPTERVTPILNENLGGAGGFARGLREAEDKGFTHVLFMDDDASFHMENIHRAYAYLSLAKRKNAAVAGAMINNTHKWCMWEAGAFFDGTCKPLHMGRDLRDWGQIMVMEDEGLTHFHPTMYGGWWFFAFPVSEVKHHPFPFFVRGDDISFSLANDFSIRVLNGVVSFQDDFTEKESAQTLYLDLRNHLLHHLVFDELKRSGWGVNKVSLFFLARALMRFHYETAEALLMAIEDVMRGPDFFDEHADMAQRRADIKALIKKEAWRDVSELDLKQRRGFFHKSARFKRAVFYPTLNGHLFPFYRKFADRLVLNMGERGLLGPAYGAHRVTYLNSTGLKGYTVQMERLRAFKLGVRMIKLLRKFAKEHDRLRAEYRKGYDKLTTEEYWDKKLKRAA</sequence>